<dbReference type="Proteomes" id="UP001164286">
    <property type="component" value="Unassembled WGS sequence"/>
</dbReference>
<evidence type="ECO:0000256" key="1">
    <source>
        <dbReference type="ARBA" id="ARBA00022737"/>
    </source>
</evidence>
<dbReference type="Gene3D" id="3.10.260.10">
    <property type="entry name" value="Transcription regulator HTH, APSES-type DNA-binding domain"/>
    <property type="match status" value="1"/>
</dbReference>
<dbReference type="SMART" id="SM00248">
    <property type="entry name" value="ANK"/>
    <property type="match status" value="2"/>
</dbReference>
<evidence type="ECO:0000256" key="3">
    <source>
        <dbReference type="PROSITE-ProRule" id="PRU00023"/>
    </source>
</evidence>
<feature type="repeat" description="ANK" evidence="3">
    <location>
        <begin position="446"/>
        <end position="478"/>
    </location>
</feature>
<keyword evidence="7" id="KW-1185">Reference proteome</keyword>
<organism evidence="6 7">
    <name type="scientific">Dioszegia hungarica</name>
    <dbReference type="NCBI Taxonomy" id="4972"/>
    <lineage>
        <taxon>Eukaryota</taxon>
        <taxon>Fungi</taxon>
        <taxon>Dikarya</taxon>
        <taxon>Basidiomycota</taxon>
        <taxon>Agaricomycotina</taxon>
        <taxon>Tremellomycetes</taxon>
        <taxon>Tremellales</taxon>
        <taxon>Bulleribasidiaceae</taxon>
        <taxon>Dioszegia</taxon>
    </lineage>
</organism>
<accession>A0AA38LXE1</accession>
<feature type="domain" description="HTH APSES-type" evidence="5">
    <location>
        <begin position="17"/>
        <end position="123"/>
    </location>
</feature>
<dbReference type="FunFam" id="1.25.40.20:FF:000238">
    <property type="entry name" value="Unplaced genomic scaffold supercont1.20, whole genome shotgun sequence"/>
    <property type="match status" value="1"/>
</dbReference>
<keyword evidence="1" id="KW-0677">Repeat</keyword>
<evidence type="ECO:0000313" key="6">
    <source>
        <dbReference type="EMBL" id="KAI9638488.1"/>
    </source>
</evidence>
<dbReference type="SUPFAM" id="SSF48403">
    <property type="entry name" value="Ankyrin repeat"/>
    <property type="match status" value="1"/>
</dbReference>
<dbReference type="AlphaFoldDB" id="A0AA38LXE1"/>
<keyword evidence="2 3" id="KW-0040">ANK repeat</keyword>
<dbReference type="InterPro" id="IPR036887">
    <property type="entry name" value="HTH_APSES_sf"/>
</dbReference>
<evidence type="ECO:0000259" key="5">
    <source>
        <dbReference type="PROSITE" id="PS51299"/>
    </source>
</evidence>
<dbReference type="GO" id="GO:0001228">
    <property type="term" value="F:DNA-binding transcription activator activity, RNA polymerase II-specific"/>
    <property type="evidence" value="ECO:0007669"/>
    <property type="project" value="UniProtKB-ARBA"/>
</dbReference>
<dbReference type="PROSITE" id="PS50088">
    <property type="entry name" value="ANK_REPEAT"/>
    <property type="match status" value="2"/>
</dbReference>
<dbReference type="PROSITE" id="PS50297">
    <property type="entry name" value="ANK_REP_REGION"/>
    <property type="match status" value="2"/>
</dbReference>
<evidence type="ECO:0000256" key="4">
    <source>
        <dbReference type="SAM" id="MobiDB-lite"/>
    </source>
</evidence>
<dbReference type="PROSITE" id="PS51299">
    <property type="entry name" value="HTH_APSES"/>
    <property type="match status" value="1"/>
</dbReference>
<dbReference type="FunFam" id="3.10.260.10:FF:000001">
    <property type="entry name" value="APSES transcription factor (MbpA)"/>
    <property type="match status" value="1"/>
</dbReference>
<dbReference type="GO" id="GO:0030907">
    <property type="term" value="C:MBF transcription complex"/>
    <property type="evidence" value="ECO:0007669"/>
    <property type="project" value="TreeGrafter"/>
</dbReference>
<name>A0AA38LXE1_9TREE</name>
<dbReference type="Gene3D" id="1.25.40.20">
    <property type="entry name" value="Ankyrin repeat-containing domain"/>
    <property type="match status" value="1"/>
</dbReference>
<evidence type="ECO:0000256" key="2">
    <source>
        <dbReference type="ARBA" id="ARBA00023043"/>
    </source>
</evidence>
<evidence type="ECO:0000313" key="7">
    <source>
        <dbReference type="Proteomes" id="UP001164286"/>
    </source>
</evidence>
<feature type="compositionally biased region" description="Low complexity" evidence="4">
    <location>
        <begin position="155"/>
        <end position="186"/>
    </location>
</feature>
<dbReference type="Pfam" id="PF04383">
    <property type="entry name" value="KilA-N"/>
    <property type="match status" value="1"/>
</dbReference>
<dbReference type="PANTHER" id="PTHR43828:SF15">
    <property type="entry name" value="TRANSCRIPTION FACTOR MBP1"/>
    <property type="match status" value="1"/>
</dbReference>
<comment type="caution">
    <text evidence="6">The sequence shown here is derived from an EMBL/GenBank/DDBJ whole genome shotgun (WGS) entry which is preliminary data.</text>
</comment>
<dbReference type="InterPro" id="IPR002110">
    <property type="entry name" value="Ankyrin_rpt"/>
</dbReference>
<sequence length="720" mass="79017">MVKRPVAPGGENGPNTIFKATYSGVPVYEMLCRTVAVMRRRSDAYLNATQILKVAGFDKPQRTRVLEREVQKGEHEKVQGGYGKYQGTWIPIERGLALAKQYGVEDLLRPLIDYVPTSVSPPPAPKHAVAPPTKAKKEKDKKESATAHRTGPTSAAALTAQAQLATRAAGKQAAAKKPAPASTPDADTSRSMESLPASPEDDDDSSSDTPSPVTSVIDDKDRSAGVGMDIDMDGNQAGSSTRKRTAQMMMDEQADYLRQARGQSAVHTPQQSPVHLPMMDGVMSQQLGPEAYTDIILNYFISETTQIPSILVSPPADFDPNTRIDEDSHSALHWACAMGRVRVVKLLLTAGASIFAANNSEQTPLMRSVMFSNNYDVRKFPELYELLHRSTLNIDKYNRTVFHHIANLALSKGKTHAARYYMETILSRLADFPQELADVINFQDEDGETALTLAARARSRRLVKALLDHGADPKIKNRDYKSAEDYILEDERFRSSPVSGGKRDPIAHQLFSSEAARLVGGSCLQDITSHMQALAKSFDGELQGKERDILQAKALLTSIHTEVTETTRILQGMGDQSGPVADKKRELEGLQAQLRASVGASMRRGYEGWVQGDEARQGRWQAGGVRGEDYSDLPALTDIPPGGAEVGQAEEERLRWEIEEKRKRRATLVKQYVRAQAEAGTGQNIGQYRRLISAGCGGQIAVHEVDNVMTQLLEEEEGEV</sequence>
<dbReference type="PANTHER" id="PTHR43828">
    <property type="entry name" value="ASPARAGINASE"/>
    <property type="match status" value="1"/>
</dbReference>
<feature type="compositionally biased region" description="Low complexity" evidence="4">
    <location>
        <begin position="207"/>
        <end position="216"/>
    </location>
</feature>
<reference evidence="6" key="1">
    <citation type="journal article" date="2022" name="G3 (Bethesda)">
        <title>High quality genome of the basidiomycete yeast Dioszegia hungarica PDD-24b-2 isolated from cloud water.</title>
        <authorList>
            <person name="Jarrige D."/>
            <person name="Haridas S."/>
            <person name="Bleykasten-Grosshans C."/>
            <person name="Joly M."/>
            <person name="Nadalig T."/>
            <person name="Sancelme M."/>
            <person name="Vuilleumier S."/>
            <person name="Grigoriev I.V."/>
            <person name="Amato P."/>
            <person name="Bringel F."/>
        </authorList>
    </citation>
    <scope>NUCLEOTIDE SEQUENCE</scope>
    <source>
        <strain evidence="6">PDD-24b-2</strain>
    </source>
</reference>
<dbReference type="GO" id="GO:0003677">
    <property type="term" value="F:DNA binding"/>
    <property type="evidence" value="ECO:0007669"/>
    <property type="project" value="InterPro"/>
</dbReference>
<dbReference type="GeneID" id="77731400"/>
<dbReference type="Pfam" id="PF12796">
    <property type="entry name" value="Ank_2"/>
    <property type="match status" value="1"/>
</dbReference>
<dbReference type="SUPFAM" id="SSF54616">
    <property type="entry name" value="DNA-binding domain of Mlu1-box binding protein MBP1"/>
    <property type="match status" value="1"/>
</dbReference>
<dbReference type="Pfam" id="PF00023">
    <property type="entry name" value="Ank"/>
    <property type="match status" value="1"/>
</dbReference>
<dbReference type="EMBL" id="JAKWFO010000003">
    <property type="protein sequence ID" value="KAI9638488.1"/>
    <property type="molecule type" value="Genomic_DNA"/>
</dbReference>
<feature type="repeat" description="ANK" evidence="3">
    <location>
        <begin position="327"/>
        <end position="359"/>
    </location>
</feature>
<dbReference type="InterPro" id="IPR051642">
    <property type="entry name" value="SWI6-like"/>
</dbReference>
<dbReference type="GO" id="GO:0033309">
    <property type="term" value="C:SBF transcription complex"/>
    <property type="evidence" value="ECO:0007669"/>
    <property type="project" value="TreeGrafter"/>
</dbReference>
<dbReference type="RefSeq" id="XP_052948265.1">
    <property type="nucleotide sequence ID" value="XM_053092195.1"/>
</dbReference>
<dbReference type="InterPro" id="IPR018004">
    <property type="entry name" value="KilA/APSES_HTH"/>
</dbReference>
<protein>
    <submittedName>
        <fullName evidence="6">Mbp1 and Swi4-like apses protein 1</fullName>
    </submittedName>
</protein>
<gene>
    <name evidence="6" type="ORF">MKK02DRAFT_42882</name>
</gene>
<dbReference type="InterPro" id="IPR003163">
    <property type="entry name" value="Tscrpt_reg_HTH_APSES-type"/>
</dbReference>
<proteinExistence type="predicted"/>
<feature type="compositionally biased region" description="Basic and acidic residues" evidence="4">
    <location>
        <begin position="135"/>
        <end position="146"/>
    </location>
</feature>
<feature type="region of interest" description="Disordered" evidence="4">
    <location>
        <begin position="116"/>
        <end position="243"/>
    </location>
</feature>
<dbReference type="InterPro" id="IPR036770">
    <property type="entry name" value="Ankyrin_rpt-contain_sf"/>
</dbReference>
<dbReference type="SMART" id="SM01252">
    <property type="entry name" value="KilA-N"/>
    <property type="match status" value="1"/>
</dbReference>